<evidence type="ECO:0000256" key="6">
    <source>
        <dbReference type="SAM" id="Phobius"/>
    </source>
</evidence>
<reference evidence="7" key="1">
    <citation type="submission" date="2019-08" db="EMBL/GenBank/DDBJ databases">
        <title>Reference gene set and small RNA set construction with multiple tissues from Davidia involucrata Baill.</title>
        <authorList>
            <person name="Yang H."/>
            <person name="Zhou C."/>
            <person name="Li G."/>
            <person name="Wang J."/>
            <person name="Gao P."/>
            <person name="Wang M."/>
            <person name="Wang R."/>
            <person name="Zhao Y."/>
        </authorList>
    </citation>
    <scope>NUCLEOTIDE SEQUENCE</scope>
    <source>
        <tissue evidence="7">Mixed with DoveR01_LX</tissue>
    </source>
</reference>
<dbReference type="AlphaFoldDB" id="A0A5B6YYG3"/>
<feature type="transmembrane region" description="Helical" evidence="6">
    <location>
        <begin position="35"/>
        <end position="53"/>
    </location>
</feature>
<dbReference type="GO" id="GO:0005737">
    <property type="term" value="C:cytoplasm"/>
    <property type="evidence" value="ECO:0007669"/>
    <property type="project" value="UniProtKB-ARBA"/>
</dbReference>
<keyword evidence="5 6" id="KW-0472">Membrane</keyword>
<gene>
    <name evidence="7" type="ORF">Din_006315</name>
</gene>
<evidence type="ECO:0000256" key="3">
    <source>
        <dbReference type="ARBA" id="ARBA00022692"/>
    </source>
</evidence>
<comment type="similarity">
    <text evidence="2">Belongs to the plant DMP1 protein family.</text>
</comment>
<dbReference type="PANTHER" id="PTHR31621:SF1">
    <property type="entry name" value="PROTEIN DMP5"/>
    <property type="match status" value="1"/>
</dbReference>
<dbReference type="EMBL" id="GHES01006315">
    <property type="protein sequence ID" value="MPA36874.1"/>
    <property type="molecule type" value="Transcribed_RNA"/>
</dbReference>
<feature type="transmembrane region" description="Helical" evidence="6">
    <location>
        <begin position="73"/>
        <end position="92"/>
    </location>
</feature>
<evidence type="ECO:0000256" key="4">
    <source>
        <dbReference type="ARBA" id="ARBA00022989"/>
    </source>
</evidence>
<organism evidence="7">
    <name type="scientific">Davidia involucrata</name>
    <name type="common">Dove tree</name>
    <dbReference type="NCBI Taxonomy" id="16924"/>
    <lineage>
        <taxon>Eukaryota</taxon>
        <taxon>Viridiplantae</taxon>
        <taxon>Streptophyta</taxon>
        <taxon>Embryophyta</taxon>
        <taxon>Tracheophyta</taxon>
        <taxon>Spermatophyta</taxon>
        <taxon>Magnoliopsida</taxon>
        <taxon>eudicotyledons</taxon>
        <taxon>Gunneridae</taxon>
        <taxon>Pentapetalae</taxon>
        <taxon>asterids</taxon>
        <taxon>Cornales</taxon>
        <taxon>Nyssaceae</taxon>
        <taxon>Davidia</taxon>
    </lineage>
</organism>
<accession>A0A5B6YYG3</accession>
<protein>
    <submittedName>
        <fullName evidence="7">Uncharacterized protein</fullName>
    </submittedName>
</protein>
<dbReference type="Pfam" id="PF05078">
    <property type="entry name" value="DUF679"/>
    <property type="match status" value="1"/>
</dbReference>
<comment type="subcellular location">
    <subcellularLocation>
        <location evidence="1">Membrane</location>
        <topology evidence="1">Multi-pass membrane protein</topology>
    </subcellularLocation>
</comment>
<dbReference type="PANTHER" id="PTHR31621">
    <property type="entry name" value="PROTEIN DMP3"/>
    <property type="match status" value="1"/>
</dbReference>
<evidence type="ECO:0000256" key="5">
    <source>
        <dbReference type="ARBA" id="ARBA00023136"/>
    </source>
</evidence>
<evidence type="ECO:0000256" key="2">
    <source>
        <dbReference type="ARBA" id="ARBA00008707"/>
    </source>
</evidence>
<sequence>MDLLRSKGSMWLFDYQTAASSGSGIGDLSKFRLGLIDWVHAVLSVFVFVAMALRDKNVLSCFYPTPTHETQEVLDIVPLGIGLICSLLFVVFPTRRHGIGHPVTPDH</sequence>
<dbReference type="GO" id="GO:0010256">
    <property type="term" value="P:endomembrane system organization"/>
    <property type="evidence" value="ECO:0007669"/>
    <property type="project" value="TreeGrafter"/>
</dbReference>
<keyword evidence="3 6" id="KW-0812">Transmembrane</keyword>
<evidence type="ECO:0000256" key="1">
    <source>
        <dbReference type="ARBA" id="ARBA00004141"/>
    </source>
</evidence>
<evidence type="ECO:0000313" key="7">
    <source>
        <dbReference type="EMBL" id="MPA36874.1"/>
    </source>
</evidence>
<proteinExistence type="inferred from homology"/>
<keyword evidence="4 6" id="KW-1133">Transmembrane helix</keyword>
<dbReference type="InterPro" id="IPR007770">
    <property type="entry name" value="DMP"/>
</dbReference>
<dbReference type="GO" id="GO:0016020">
    <property type="term" value="C:membrane"/>
    <property type="evidence" value="ECO:0007669"/>
    <property type="project" value="UniProtKB-SubCell"/>
</dbReference>
<name>A0A5B6YYG3_DAVIN</name>